<dbReference type="AlphaFoldDB" id="A0A268P2A7"/>
<dbReference type="Proteomes" id="UP000216207">
    <property type="component" value="Unassembled WGS sequence"/>
</dbReference>
<organism evidence="1 2">
    <name type="scientific">Shouchella clausii</name>
    <name type="common">Alkalihalobacillus clausii</name>
    <dbReference type="NCBI Taxonomy" id="79880"/>
    <lineage>
        <taxon>Bacteria</taxon>
        <taxon>Bacillati</taxon>
        <taxon>Bacillota</taxon>
        <taxon>Bacilli</taxon>
        <taxon>Bacillales</taxon>
        <taxon>Bacillaceae</taxon>
        <taxon>Shouchella</taxon>
    </lineage>
</organism>
<dbReference type="RefSeq" id="WP_011247802.1">
    <property type="nucleotide sequence ID" value="NZ_BOQQ01000002.1"/>
</dbReference>
<dbReference type="EMBL" id="NPCC01000006">
    <property type="protein sequence ID" value="PAE89818.1"/>
    <property type="molecule type" value="Genomic_DNA"/>
</dbReference>
<evidence type="ECO:0000313" key="2">
    <source>
        <dbReference type="Proteomes" id="UP000216207"/>
    </source>
</evidence>
<sequence length="127" mass="14673">MSVEFYRNRIRETENAIQAANEKIARLRACRAHLIGQEIIMGDTKHTFKEPELTKENWYGKHADEFDAERESEVVGPYQDLLNEVGNTIEKATNEISATQDVINFQSSLLSNYQIGLERAIEREKEE</sequence>
<dbReference type="InterPro" id="IPR031681">
    <property type="entry name" value="YwqH-like"/>
</dbReference>
<gene>
    <name evidence="1" type="ORF">CHH72_06055</name>
</gene>
<reference evidence="1 2" key="1">
    <citation type="submission" date="2017-07" db="EMBL/GenBank/DDBJ databases">
        <title>Isolation and whole genome analysis of endospore-forming bacteria from heroin.</title>
        <authorList>
            <person name="Kalinowski J."/>
            <person name="Ahrens B."/>
            <person name="Al-Dilaimi A."/>
            <person name="Winkler A."/>
            <person name="Wibberg D."/>
            <person name="Schleenbecker U."/>
            <person name="Ruckert C."/>
            <person name="Wolfel R."/>
            <person name="Grass G."/>
        </authorList>
    </citation>
    <scope>NUCLEOTIDE SEQUENCE [LARGE SCALE GENOMIC DNA]</scope>
    <source>
        <strain evidence="1 2">7539</strain>
    </source>
</reference>
<name>A0A268P2A7_SHOCL</name>
<dbReference type="GeneID" id="86927147"/>
<accession>A0A268P2A7</accession>
<comment type="caution">
    <text evidence="1">The sequence shown here is derived from an EMBL/GenBank/DDBJ whole genome shotgun (WGS) entry which is preliminary data.</text>
</comment>
<protein>
    <submittedName>
        <fullName evidence="1">DUF5082 domain-containing protein</fullName>
    </submittedName>
</protein>
<evidence type="ECO:0000313" key="1">
    <source>
        <dbReference type="EMBL" id="PAE89818.1"/>
    </source>
</evidence>
<proteinExistence type="predicted"/>
<dbReference type="Pfam" id="PF16888">
    <property type="entry name" value="YwqH-like"/>
    <property type="match status" value="1"/>
</dbReference>